<dbReference type="KEGG" id="cad:Curi_c23020"/>
<dbReference type="HOGENOM" id="CLU_070764_7_2_9"/>
<sequence length="187" mass="21422">MDTIRAIRERRSIRKFQNKAVPRSEIEKILELATKAPSGKNRQPWKFVVLQNSKKDDLVNLMNLALKLHKERKVNVGSLESSIGSINQASAVILVFNPFSKSEEDYNHHRLLTDSQSIGAAVQTMILAAQDIELASLWICDIFYCDNEICSWLDREDELVAAVAIGYPDQYPHQRPRKSIEEITEWL</sequence>
<organism evidence="2 3">
    <name type="scientific">Gottschalkia acidurici (strain ATCC 7906 / DSM 604 / BCRC 14475 / CIP 104303 / KCTC 5404 / NCIMB 10678 / 9a)</name>
    <name type="common">Clostridium acidurici</name>
    <dbReference type="NCBI Taxonomy" id="1128398"/>
    <lineage>
        <taxon>Bacteria</taxon>
        <taxon>Bacillati</taxon>
        <taxon>Bacillota</taxon>
        <taxon>Tissierellia</taxon>
        <taxon>Tissierellales</taxon>
        <taxon>Gottschalkiaceae</taxon>
        <taxon>Gottschalkia</taxon>
    </lineage>
</organism>
<keyword evidence="3" id="KW-1185">Reference proteome</keyword>
<dbReference type="Proteomes" id="UP000006094">
    <property type="component" value="Chromosome"/>
</dbReference>
<dbReference type="Gene3D" id="3.40.109.10">
    <property type="entry name" value="NADH Oxidase"/>
    <property type="match status" value="1"/>
</dbReference>
<dbReference type="InterPro" id="IPR000415">
    <property type="entry name" value="Nitroreductase-like"/>
</dbReference>
<protein>
    <submittedName>
        <fullName evidence="2">Nitroreductase</fullName>
    </submittedName>
</protein>
<evidence type="ECO:0000313" key="2">
    <source>
        <dbReference type="EMBL" id="AFS79304.1"/>
    </source>
</evidence>
<accession>K0B1C8</accession>
<dbReference type="OrthoDB" id="9812105at2"/>
<feature type="domain" description="Nitroreductase" evidence="1">
    <location>
        <begin position="7"/>
        <end position="167"/>
    </location>
</feature>
<dbReference type="AlphaFoldDB" id="K0B1C8"/>
<dbReference type="GO" id="GO:0016491">
    <property type="term" value="F:oxidoreductase activity"/>
    <property type="evidence" value="ECO:0007669"/>
    <property type="project" value="InterPro"/>
</dbReference>
<dbReference type="eggNOG" id="COG0778">
    <property type="taxonomic scope" value="Bacteria"/>
</dbReference>
<dbReference type="Pfam" id="PF00881">
    <property type="entry name" value="Nitroreductase"/>
    <property type="match status" value="1"/>
</dbReference>
<dbReference type="PATRIC" id="fig|1128398.3.peg.2382"/>
<dbReference type="PANTHER" id="PTHR23026">
    <property type="entry name" value="NADPH NITROREDUCTASE"/>
    <property type="match status" value="1"/>
</dbReference>
<dbReference type="EMBL" id="CP003326">
    <property type="protein sequence ID" value="AFS79304.1"/>
    <property type="molecule type" value="Genomic_DNA"/>
</dbReference>
<gene>
    <name evidence="2" type="ordered locus">Curi_c23020</name>
</gene>
<dbReference type="SUPFAM" id="SSF55469">
    <property type="entry name" value="FMN-dependent nitroreductase-like"/>
    <property type="match status" value="1"/>
</dbReference>
<dbReference type="RefSeq" id="WP_014968439.1">
    <property type="nucleotide sequence ID" value="NC_018664.1"/>
</dbReference>
<dbReference type="STRING" id="1128398.Curi_c23020"/>
<evidence type="ECO:0000313" key="3">
    <source>
        <dbReference type="Proteomes" id="UP000006094"/>
    </source>
</evidence>
<evidence type="ECO:0000259" key="1">
    <source>
        <dbReference type="Pfam" id="PF00881"/>
    </source>
</evidence>
<proteinExistence type="predicted"/>
<dbReference type="PANTHER" id="PTHR23026:SF123">
    <property type="entry name" value="NAD(P)H NITROREDUCTASE RV3131-RELATED"/>
    <property type="match status" value="1"/>
</dbReference>
<dbReference type="InterPro" id="IPR050627">
    <property type="entry name" value="Nitroreductase/BluB"/>
</dbReference>
<dbReference type="InterPro" id="IPR029479">
    <property type="entry name" value="Nitroreductase"/>
</dbReference>
<name>K0B1C8_GOTA9</name>
<reference evidence="2 3" key="1">
    <citation type="journal article" date="2012" name="PLoS ONE">
        <title>The purine-utilizing bacterium Clostridium acidurici 9a: a genome-guided metabolic reconsideration.</title>
        <authorList>
            <person name="Hartwich K."/>
            <person name="Poehlein A."/>
            <person name="Daniel R."/>
        </authorList>
    </citation>
    <scope>NUCLEOTIDE SEQUENCE [LARGE SCALE GENOMIC DNA]</scope>
    <source>
        <strain evidence="3">ATCC 7906 / DSM 604 / BCRC 14475 / CIP 104303 / KCTC 5404 / NCIMB 10678 / 9a</strain>
    </source>
</reference>